<reference evidence="2" key="1">
    <citation type="journal article" date="2018" name="Genome Biol. Evol.">
        <title>Genomics and development of Lentinus tigrinus, a white-rot wood-decaying mushroom with dimorphic fruiting bodies.</title>
        <authorList>
            <person name="Wu B."/>
            <person name="Xu Z."/>
            <person name="Knudson A."/>
            <person name="Carlson A."/>
            <person name="Chen N."/>
            <person name="Kovaka S."/>
            <person name="LaButti K."/>
            <person name="Lipzen A."/>
            <person name="Pennachio C."/>
            <person name="Riley R."/>
            <person name="Schakwitz W."/>
            <person name="Umezawa K."/>
            <person name="Ohm R.A."/>
            <person name="Grigoriev I.V."/>
            <person name="Nagy L.G."/>
            <person name="Gibbons J."/>
            <person name="Hibbett D."/>
        </authorList>
    </citation>
    <scope>NUCLEOTIDE SEQUENCE [LARGE SCALE GENOMIC DNA]</scope>
    <source>
        <strain evidence="2">ALCF2SS1-6</strain>
    </source>
</reference>
<dbReference type="AlphaFoldDB" id="A0A5C2S8L0"/>
<gene>
    <name evidence="2" type="ORF">L227DRAFT_575694</name>
</gene>
<dbReference type="EMBL" id="ML122267">
    <property type="protein sequence ID" value="RPD60163.1"/>
    <property type="molecule type" value="Genomic_DNA"/>
</dbReference>
<sequence>MATKVPTRARKAERNNESLFPIFLKHLASDNVKDFTTTAVKLANWLGVDKAYYQNARPVIIEMLETAHENVRRRYSLVHPSHVTQVNPDLQAWLQPYLALVQTVVPFYRLFTEGELQLRLRALVKNSETFALLPQQPGFPPASISAPSPFASASLAHSPVTPSPFAPSSLSTPSPAPDVSGKADIQPPNSDMSVMQSSPSGPVSAPTAALVNATMSSQPPKPTKAKKRKLVVDDDDYIQADLNWYKDNQSIKPGPPPEVPDQPQSVEVTPGPMVPPPEAEPTALALAQPSPVTPPDTPLTDRPPSQKRPRSRSPSVSLEQIVHVQSRASSSTPREPKESSPPKEKSVDAPDAPSTSRSPLSSPTILPPSIQRRRSPERHLVTTSIKTEALPSPFANKKAFVKGKKGKRKGPPGLKVLPIPPDRSQSASGVAEHDSNPRVAANPGMQANSEDARSATTSECPSASPAVAATSLPPHPSSPPSAAASLPPRTPLASTSHPSEGPDVSADPVEGPPASVDQRHTLDATEESIAEAASQLVSVVLHDTTEIAFSPEPMDLGSDEPGPPSAPDRTAQDLQPSEQEDEPGGDVQSQSAAVNRADDRVEEESRPSGPMGQHDGDVEMREPSSQPDEVPTEAIASAEDASERGGAEEAASSTLVRGSASSELNDHLDGSHVASPEKQQEAMAPSESESPFMYKYIRLLNLTRGHLSHTPADAPVELAFELTAEEVAQIARWKNRDTVTGDLSESICISLVCYSNTQCTALFAHTTDESAPSPADVVKCGHPIDWPVDGSLFAVLDAANTHPPSRGFTLSPPFSQCKPDRSVDLGARDVRPGINTLRLFQYRDHSDLVFAVILHHPTTAQLAEVQRVRDQDRLWHQFLDGLGTFTLPAPTLVPSPLPKVNAVSCS</sequence>
<feature type="compositionally biased region" description="Basic and acidic residues" evidence="1">
    <location>
        <begin position="334"/>
        <end position="348"/>
    </location>
</feature>
<feature type="region of interest" description="Disordered" evidence="1">
    <location>
        <begin position="241"/>
        <end position="529"/>
    </location>
</feature>
<protein>
    <submittedName>
        <fullName evidence="2">Uncharacterized protein</fullName>
    </submittedName>
</protein>
<feature type="region of interest" description="Disordered" evidence="1">
    <location>
        <begin position="213"/>
        <end position="232"/>
    </location>
</feature>
<dbReference type="STRING" id="1328759.A0A5C2S8L0"/>
<feature type="compositionally biased region" description="Low complexity" evidence="1">
    <location>
        <begin position="480"/>
        <end position="494"/>
    </location>
</feature>
<feature type="compositionally biased region" description="Low complexity" evidence="1">
    <location>
        <begin position="261"/>
        <end position="271"/>
    </location>
</feature>
<proteinExistence type="predicted"/>
<feature type="region of interest" description="Disordered" evidence="1">
    <location>
        <begin position="155"/>
        <end position="206"/>
    </location>
</feature>
<feature type="compositionally biased region" description="Polar residues" evidence="1">
    <location>
        <begin position="445"/>
        <end position="461"/>
    </location>
</feature>
<feature type="compositionally biased region" description="Basic residues" evidence="1">
    <location>
        <begin position="399"/>
        <end position="410"/>
    </location>
</feature>
<dbReference type="OrthoDB" id="3040699at2759"/>
<feature type="region of interest" description="Disordered" evidence="1">
    <location>
        <begin position="544"/>
        <end position="688"/>
    </location>
</feature>
<name>A0A5C2S8L0_9APHY</name>
<dbReference type="Proteomes" id="UP000313359">
    <property type="component" value="Unassembled WGS sequence"/>
</dbReference>
<keyword evidence="3" id="KW-1185">Reference proteome</keyword>
<feature type="compositionally biased region" description="Polar residues" evidence="1">
    <location>
        <begin position="187"/>
        <end position="201"/>
    </location>
</feature>
<feature type="compositionally biased region" description="Low complexity" evidence="1">
    <location>
        <begin position="280"/>
        <end position="290"/>
    </location>
</feature>
<organism evidence="2 3">
    <name type="scientific">Lentinus tigrinus ALCF2SS1-6</name>
    <dbReference type="NCBI Taxonomy" id="1328759"/>
    <lineage>
        <taxon>Eukaryota</taxon>
        <taxon>Fungi</taxon>
        <taxon>Dikarya</taxon>
        <taxon>Basidiomycota</taxon>
        <taxon>Agaricomycotina</taxon>
        <taxon>Agaricomycetes</taxon>
        <taxon>Polyporales</taxon>
        <taxon>Polyporaceae</taxon>
        <taxon>Lentinus</taxon>
    </lineage>
</organism>
<evidence type="ECO:0000256" key="1">
    <source>
        <dbReference type="SAM" id="MobiDB-lite"/>
    </source>
</evidence>
<accession>A0A5C2S8L0</accession>
<feature type="compositionally biased region" description="Basic and acidic residues" evidence="1">
    <location>
        <begin position="596"/>
        <end position="606"/>
    </location>
</feature>
<feature type="compositionally biased region" description="Polar residues" evidence="1">
    <location>
        <begin position="654"/>
        <end position="663"/>
    </location>
</feature>
<evidence type="ECO:0000313" key="3">
    <source>
        <dbReference type="Proteomes" id="UP000313359"/>
    </source>
</evidence>
<feature type="compositionally biased region" description="Low complexity" evidence="1">
    <location>
        <begin position="353"/>
        <end position="370"/>
    </location>
</feature>
<evidence type="ECO:0000313" key="2">
    <source>
        <dbReference type="EMBL" id="RPD60163.1"/>
    </source>
</evidence>